<dbReference type="InterPro" id="IPR003439">
    <property type="entry name" value="ABC_transporter-like_ATP-bd"/>
</dbReference>
<dbReference type="Pfam" id="PF00005">
    <property type="entry name" value="ABC_tran"/>
    <property type="match status" value="1"/>
</dbReference>
<dbReference type="NCBIfam" id="TIGR01727">
    <property type="entry name" value="oligo_HPY"/>
    <property type="match status" value="1"/>
</dbReference>
<proteinExistence type="inferred from homology"/>
<feature type="domain" description="ABC transporter" evidence="5">
    <location>
        <begin position="5"/>
        <end position="259"/>
    </location>
</feature>
<dbReference type="InterPro" id="IPR017871">
    <property type="entry name" value="ABC_transporter-like_CS"/>
</dbReference>
<dbReference type="SMART" id="SM00382">
    <property type="entry name" value="AAA"/>
    <property type="match status" value="1"/>
</dbReference>
<dbReference type="PROSITE" id="PS00211">
    <property type="entry name" value="ABC_TRANSPORTER_1"/>
    <property type="match status" value="1"/>
</dbReference>
<name>A0A174C6S0_9CLOT</name>
<evidence type="ECO:0000256" key="4">
    <source>
        <dbReference type="ARBA" id="ARBA00022840"/>
    </source>
</evidence>
<dbReference type="AlphaFoldDB" id="A0A174C6S0"/>
<dbReference type="InterPro" id="IPR003593">
    <property type="entry name" value="AAA+_ATPase"/>
</dbReference>
<keyword evidence="6" id="KW-0378">Hydrolase</keyword>
<dbReference type="FunFam" id="3.40.50.300:FF:000016">
    <property type="entry name" value="Oligopeptide ABC transporter ATP-binding component"/>
    <property type="match status" value="1"/>
</dbReference>
<dbReference type="OrthoDB" id="41661at2"/>
<evidence type="ECO:0000313" key="6">
    <source>
        <dbReference type="EMBL" id="CUO08854.1"/>
    </source>
</evidence>
<evidence type="ECO:0000313" key="7">
    <source>
        <dbReference type="Proteomes" id="UP000095594"/>
    </source>
</evidence>
<evidence type="ECO:0000259" key="5">
    <source>
        <dbReference type="PROSITE" id="PS50893"/>
    </source>
</evidence>
<protein>
    <submittedName>
        <fullName evidence="6">Oligopeptide/dipeptide ABC transporter ATPase</fullName>
        <ecNumber evidence="6">3.6.3.-</ecNumber>
    </submittedName>
</protein>
<dbReference type="PANTHER" id="PTHR43067">
    <property type="entry name" value="OLIGOPEPTIDE/DIPEPTIDE ABC TRANSPORTER, ATPASE SUBUNIT"/>
    <property type="match status" value="1"/>
</dbReference>
<dbReference type="GO" id="GO:0015833">
    <property type="term" value="P:peptide transport"/>
    <property type="evidence" value="ECO:0007669"/>
    <property type="project" value="InterPro"/>
</dbReference>
<keyword evidence="2" id="KW-0813">Transport</keyword>
<keyword evidence="3" id="KW-0547">Nucleotide-binding</keyword>
<keyword evidence="4" id="KW-0067">ATP-binding</keyword>
<evidence type="ECO:0000256" key="3">
    <source>
        <dbReference type="ARBA" id="ARBA00022741"/>
    </source>
</evidence>
<dbReference type="RefSeq" id="WP_055264423.1">
    <property type="nucleotide sequence ID" value="NZ_CABIXQ010000005.1"/>
</dbReference>
<dbReference type="Pfam" id="PF08352">
    <property type="entry name" value="oligo_HPY"/>
    <property type="match status" value="1"/>
</dbReference>
<dbReference type="GO" id="GO:0005524">
    <property type="term" value="F:ATP binding"/>
    <property type="evidence" value="ECO:0007669"/>
    <property type="project" value="UniProtKB-KW"/>
</dbReference>
<reference evidence="6 7" key="1">
    <citation type="submission" date="2015-09" db="EMBL/GenBank/DDBJ databases">
        <authorList>
            <consortium name="Pathogen Informatics"/>
        </authorList>
    </citation>
    <scope>NUCLEOTIDE SEQUENCE [LARGE SCALE GENOMIC DNA]</scope>
    <source>
        <strain evidence="6 7">2789STDY5834856</strain>
    </source>
</reference>
<dbReference type="GO" id="GO:0016887">
    <property type="term" value="F:ATP hydrolysis activity"/>
    <property type="evidence" value="ECO:0007669"/>
    <property type="project" value="InterPro"/>
</dbReference>
<dbReference type="CDD" id="cd03257">
    <property type="entry name" value="ABC_NikE_OppD_transporters"/>
    <property type="match status" value="1"/>
</dbReference>
<dbReference type="Proteomes" id="UP000095594">
    <property type="component" value="Unassembled WGS sequence"/>
</dbReference>
<dbReference type="SUPFAM" id="SSF52540">
    <property type="entry name" value="P-loop containing nucleoside triphosphate hydrolases"/>
    <property type="match status" value="1"/>
</dbReference>
<dbReference type="EMBL" id="CYZX01000005">
    <property type="protein sequence ID" value="CUO08854.1"/>
    <property type="molecule type" value="Genomic_DNA"/>
</dbReference>
<evidence type="ECO:0000256" key="1">
    <source>
        <dbReference type="ARBA" id="ARBA00005417"/>
    </source>
</evidence>
<gene>
    <name evidence="6" type="primary">gsiA_4</name>
    <name evidence="6" type="ORF">ERS852471_00930</name>
</gene>
<organism evidence="6 7">
    <name type="scientific">Clostridium disporicum</name>
    <dbReference type="NCBI Taxonomy" id="84024"/>
    <lineage>
        <taxon>Bacteria</taxon>
        <taxon>Bacillati</taxon>
        <taxon>Bacillota</taxon>
        <taxon>Clostridia</taxon>
        <taxon>Eubacteriales</taxon>
        <taxon>Clostridiaceae</taxon>
        <taxon>Clostridium</taxon>
    </lineage>
</organism>
<dbReference type="EC" id="3.6.3.-" evidence="6"/>
<sequence>MKPLIEVKNLTIEFFLKNGKLRACDNVSFTIYKNEVLGVIGESGSGKSTLASGILNLVQAPGKITSGEVYYYDEDDKKVNLLELSTDEFNEYRWKEIATVFQAAQNALNPVLKIKEHFIETVLAHDPGRTVEDIIKKAEEVLRYVRLDTNVLEYYPHQLSGGMKQRVLIALSLVLDPKVILLDEPTTALDVITQWYILDLLKDIHERLGVTLIFLTHDISVISGVIDRIAVMYAGELVEFGEVADVFEEPSHPYTKGLLNAIPTLNDDVTQRKAIPGNPPNLTQEFNECKFSPRCSIFLAGECKGSREKTKVMYFVNDTKCTRCYEFAERLTTVKSEEGA</sequence>
<dbReference type="PANTHER" id="PTHR43067:SF3">
    <property type="entry name" value="MALTOSE ABC TRANSPORTER, ATP-BINDING PROTEIN"/>
    <property type="match status" value="1"/>
</dbReference>
<evidence type="ECO:0000256" key="2">
    <source>
        <dbReference type="ARBA" id="ARBA00022448"/>
    </source>
</evidence>
<dbReference type="Gene3D" id="3.40.50.300">
    <property type="entry name" value="P-loop containing nucleotide triphosphate hydrolases"/>
    <property type="match status" value="1"/>
</dbReference>
<comment type="similarity">
    <text evidence="1">Belongs to the ABC transporter superfamily.</text>
</comment>
<dbReference type="InterPro" id="IPR027417">
    <property type="entry name" value="P-loop_NTPase"/>
</dbReference>
<dbReference type="InterPro" id="IPR013563">
    <property type="entry name" value="Oligopep_ABC_C"/>
</dbReference>
<dbReference type="PROSITE" id="PS50893">
    <property type="entry name" value="ABC_TRANSPORTER_2"/>
    <property type="match status" value="1"/>
</dbReference>
<accession>A0A174C6S0</accession>